<gene>
    <name evidence="1" type="ORF">HJG60_010434</name>
</gene>
<sequence length="151" mass="16590">MECGPGSPERPACSSAAQHHHAVSCESDASWQTRGLIRSGEHCRSSGQQPVVRKYSVDLSAVRDWFCARLGRNIVLSSNWVWQSLGAARGPSGSEDCGTGESGLTHQSKFPREIQDWSEQQQRGVLPPQLVHLELLHSDLLCLFLRSASPQ</sequence>
<dbReference type="Proteomes" id="UP000664940">
    <property type="component" value="Unassembled WGS sequence"/>
</dbReference>
<name>A0A834ANQ8_9CHIR</name>
<dbReference type="EMBL" id="JABVXQ010000004">
    <property type="protein sequence ID" value="KAF6114433.1"/>
    <property type="molecule type" value="Genomic_DNA"/>
</dbReference>
<proteinExistence type="predicted"/>
<dbReference type="AlphaFoldDB" id="A0A834ANQ8"/>
<organism evidence="1 2">
    <name type="scientific">Phyllostomus discolor</name>
    <name type="common">pale spear-nosed bat</name>
    <dbReference type="NCBI Taxonomy" id="89673"/>
    <lineage>
        <taxon>Eukaryota</taxon>
        <taxon>Metazoa</taxon>
        <taxon>Chordata</taxon>
        <taxon>Craniata</taxon>
        <taxon>Vertebrata</taxon>
        <taxon>Euteleostomi</taxon>
        <taxon>Mammalia</taxon>
        <taxon>Eutheria</taxon>
        <taxon>Laurasiatheria</taxon>
        <taxon>Chiroptera</taxon>
        <taxon>Yangochiroptera</taxon>
        <taxon>Phyllostomidae</taxon>
        <taxon>Phyllostominae</taxon>
        <taxon>Phyllostomus</taxon>
    </lineage>
</organism>
<comment type="caution">
    <text evidence="1">The sequence shown here is derived from an EMBL/GenBank/DDBJ whole genome shotgun (WGS) entry which is preliminary data.</text>
</comment>
<evidence type="ECO:0000313" key="1">
    <source>
        <dbReference type="EMBL" id="KAF6114433.1"/>
    </source>
</evidence>
<protein>
    <submittedName>
        <fullName evidence="1">Uncharacterized protein</fullName>
    </submittedName>
</protein>
<evidence type="ECO:0000313" key="2">
    <source>
        <dbReference type="Proteomes" id="UP000664940"/>
    </source>
</evidence>
<reference evidence="1 2" key="1">
    <citation type="journal article" date="2020" name="Nature">
        <title>Six reference-quality genomes reveal evolution of bat adaptations.</title>
        <authorList>
            <person name="Jebb D."/>
            <person name="Huang Z."/>
            <person name="Pippel M."/>
            <person name="Hughes G.M."/>
            <person name="Lavrichenko K."/>
            <person name="Devanna P."/>
            <person name="Winkler S."/>
            <person name="Jermiin L.S."/>
            <person name="Skirmuntt E.C."/>
            <person name="Katzourakis A."/>
            <person name="Burkitt-Gray L."/>
            <person name="Ray D.A."/>
            <person name="Sullivan K.A.M."/>
            <person name="Roscito J.G."/>
            <person name="Kirilenko B.M."/>
            <person name="Davalos L.M."/>
            <person name="Corthals A.P."/>
            <person name="Power M.L."/>
            <person name="Jones G."/>
            <person name="Ransome R.D."/>
            <person name="Dechmann D.K.N."/>
            <person name="Locatelli A.G."/>
            <person name="Puechmaille S.J."/>
            <person name="Fedrigo O."/>
            <person name="Jarvis E.D."/>
            <person name="Hiller M."/>
            <person name="Vernes S.C."/>
            <person name="Myers E.W."/>
            <person name="Teeling E.C."/>
        </authorList>
    </citation>
    <scope>NUCLEOTIDE SEQUENCE [LARGE SCALE GENOMIC DNA]</scope>
    <source>
        <strain evidence="1">Bat1K_MPI-CBG_1</strain>
    </source>
</reference>
<accession>A0A834ANQ8</accession>